<evidence type="ECO:0000313" key="1">
    <source>
        <dbReference type="EMBL" id="VVN89517.1"/>
    </source>
</evidence>
<dbReference type="RefSeq" id="WP_150641797.1">
    <property type="nucleotide sequence ID" value="NZ_CABVHQ010000013.1"/>
</dbReference>
<name>A0A5E7BJ90_PSEFL</name>
<dbReference type="EMBL" id="CABVHQ010000013">
    <property type="protein sequence ID" value="VVN89517.1"/>
    <property type="molecule type" value="Genomic_DNA"/>
</dbReference>
<organism evidence="1 2">
    <name type="scientific">Pseudomonas fluorescens</name>
    <dbReference type="NCBI Taxonomy" id="294"/>
    <lineage>
        <taxon>Bacteria</taxon>
        <taxon>Pseudomonadati</taxon>
        <taxon>Pseudomonadota</taxon>
        <taxon>Gammaproteobacteria</taxon>
        <taxon>Pseudomonadales</taxon>
        <taxon>Pseudomonadaceae</taxon>
        <taxon>Pseudomonas</taxon>
    </lineage>
</organism>
<gene>
    <name evidence="1" type="ORF">PS691_01751</name>
</gene>
<dbReference type="Proteomes" id="UP000337909">
    <property type="component" value="Unassembled WGS sequence"/>
</dbReference>
<accession>A0A5E7BJ90</accession>
<dbReference type="AlphaFoldDB" id="A0A5E7BJ90"/>
<sequence length="193" mass="20601">MKSSTPTSSESKSREDGDNEPIKEFAFNLLIPLAAVLLTHRLTSDSQGSITPFEPHATLPRSSEVEVMIRPAIGPGAAGAITDSVLDFSTPVSANSRQLLERFISINQEAVGPVITAPAPRGIEVVEGRWYAKVPGRISGHGWARVSPAQGGNVVVLDNLGMPINWLELKNNGQDLWDIAPEFRVRGGAATPA</sequence>
<reference evidence="1 2" key="1">
    <citation type="submission" date="2019-09" db="EMBL/GenBank/DDBJ databases">
        <authorList>
            <person name="Chandra G."/>
            <person name="Truman W A."/>
        </authorList>
    </citation>
    <scope>NUCLEOTIDE SEQUENCE [LARGE SCALE GENOMIC DNA]</scope>
    <source>
        <strain evidence="1">PS691</strain>
    </source>
</reference>
<evidence type="ECO:0000313" key="2">
    <source>
        <dbReference type="Proteomes" id="UP000337909"/>
    </source>
</evidence>
<proteinExistence type="predicted"/>
<protein>
    <submittedName>
        <fullName evidence="1">Uncharacterized protein</fullName>
    </submittedName>
</protein>